<organism evidence="8 9">
    <name type="scientific">Acinetobacter sichuanensis</name>
    <dbReference type="NCBI Taxonomy" id="2136183"/>
    <lineage>
        <taxon>Bacteria</taxon>
        <taxon>Pseudomonadati</taxon>
        <taxon>Pseudomonadota</taxon>
        <taxon>Gammaproteobacteria</taxon>
        <taxon>Moraxellales</taxon>
        <taxon>Moraxellaceae</taxon>
        <taxon>Acinetobacter</taxon>
    </lineage>
</organism>
<reference evidence="7" key="4">
    <citation type="submission" date="2024-09" db="EMBL/GenBank/DDBJ databases">
        <authorList>
            <person name="Sun Q."/>
            <person name="Mori K."/>
        </authorList>
    </citation>
    <scope>NUCLEOTIDE SEQUENCE</scope>
    <source>
        <strain evidence="7">KCTC 62575</strain>
    </source>
</reference>
<dbReference type="AlphaFoldDB" id="A0A371YR23"/>
<keyword evidence="2" id="KW-0067">ATP-binding</keyword>
<keyword evidence="10" id="KW-1185">Reference proteome</keyword>
<name>A0A371YR23_9GAMM</name>
<reference evidence="8 9" key="2">
    <citation type="submission" date="2018-08" db="EMBL/GenBank/DDBJ databases">
        <title>The draft genome of Acinetobacter sichuanensis strain WCHAc060041.</title>
        <authorList>
            <person name="Qin J."/>
            <person name="Feng Y."/>
            <person name="Zong Z."/>
        </authorList>
    </citation>
    <scope>NUCLEOTIDE SEQUENCE [LARGE SCALE GENOMIC DNA]</scope>
    <source>
        <strain evidence="8 9">WCHAc060041</strain>
    </source>
</reference>
<dbReference type="SUPFAM" id="SSF52540">
    <property type="entry name" value="P-loop containing nucleoside triphosphate hydrolases"/>
    <property type="match status" value="2"/>
</dbReference>
<evidence type="ECO:0000259" key="4">
    <source>
        <dbReference type="PROSITE" id="PS50966"/>
    </source>
</evidence>
<dbReference type="InterPro" id="IPR007527">
    <property type="entry name" value="Znf_SWIM"/>
</dbReference>
<dbReference type="PANTHER" id="PTHR10799">
    <property type="entry name" value="SNF2/RAD54 HELICASE FAMILY"/>
    <property type="match status" value="1"/>
</dbReference>
<dbReference type="SMART" id="SM00487">
    <property type="entry name" value="DEXDc"/>
    <property type="match status" value="1"/>
</dbReference>
<evidence type="ECO:0000313" key="9">
    <source>
        <dbReference type="Proteomes" id="UP000240957"/>
    </source>
</evidence>
<gene>
    <name evidence="7" type="ORF">ACFODO_06575</name>
    <name evidence="8" type="ORF">C9E89_009990</name>
</gene>
<evidence type="ECO:0000259" key="6">
    <source>
        <dbReference type="PROSITE" id="PS51194"/>
    </source>
</evidence>
<feature type="domain" description="Helicase ATP-binding" evidence="5">
    <location>
        <begin position="667"/>
        <end position="828"/>
    </location>
</feature>
<proteinExistence type="predicted"/>
<keyword evidence="2" id="KW-0347">Helicase</keyword>
<dbReference type="SMART" id="SM00490">
    <property type="entry name" value="HELICc"/>
    <property type="match status" value="1"/>
</dbReference>
<reference evidence="7" key="1">
    <citation type="journal article" date="2014" name="Int. J. Syst. Evol. Microbiol.">
        <title>Complete genome of a new Firmicutes species belonging to the dominant human colonic microbiota ('Ruminococcus bicirculans') reveals two chromosomes and a selective capacity to utilize plant glucans.</title>
        <authorList>
            <consortium name="NISC Comparative Sequencing Program"/>
            <person name="Wegmann U."/>
            <person name="Louis P."/>
            <person name="Goesmann A."/>
            <person name="Henrissat B."/>
            <person name="Duncan S.H."/>
            <person name="Flint H.J."/>
        </authorList>
    </citation>
    <scope>NUCLEOTIDE SEQUENCE</scope>
    <source>
        <strain evidence="7">KCTC 62575</strain>
    </source>
</reference>
<dbReference type="OrthoDB" id="9760715at2"/>
<dbReference type="GO" id="GO:0008270">
    <property type="term" value="F:zinc ion binding"/>
    <property type="evidence" value="ECO:0007669"/>
    <property type="project" value="UniProtKB-KW"/>
</dbReference>
<dbReference type="InterPro" id="IPR049730">
    <property type="entry name" value="SNF2/RAD54-like_C"/>
</dbReference>
<dbReference type="PROSITE" id="PS51194">
    <property type="entry name" value="HELICASE_CTER"/>
    <property type="match status" value="1"/>
</dbReference>
<dbReference type="RefSeq" id="WP_107008092.1">
    <property type="nucleotide sequence ID" value="NZ_JBHRSF010000010.1"/>
</dbReference>
<dbReference type="InterPro" id="IPR000330">
    <property type="entry name" value="SNF2_N"/>
</dbReference>
<keyword evidence="3" id="KW-0479">Metal-binding</keyword>
<dbReference type="PROSITE" id="PS50966">
    <property type="entry name" value="ZF_SWIM"/>
    <property type="match status" value="1"/>
</dbReference>
<dbReference type="InterPro" id="IPR027417">
    <property type="entry name" value="P-loop_NTPase"/>
</dbReference>
<dbReference type="CDD" id="cd18793">
    <property type="entry name" value="SF2_C_SNF"/>
    <property type="match status" value="1"/>
</dbReference>
<comment type="caution">
    <text evidence="8">The sequence shown here is derived from an EMBL/GenBank/DDBJ whole genome shotgun (WGS) entry which is preliminary data.</text>
</comment>
<keyword evidence="2" id="KW-0547">Nucleotide-binding</keyword>
<protein>
    <submittedName>
        <fullName evidence="8">Heavy metal resistance protein CzcA</fullName>
    </submittedName>
    <submittedName>
        <fullName evidence="7">SNF2-related protein</fullName>
    </submittedName>
</protein>
<dbReference type="InterPro" id="IPR038718">
    <property type="entry name" value="SNF2-like_sf"/>
</dbReference>
<evidence type="ECO:0000256" key="1">
    <source>
        <dbReference type="ARBA" id="ARBA00022801"/>
    </source>
</evidence>
<dbReference type="GO" id="GO:0016787">
    <property type="term" value="F:hydrolase activity"/>
    <property type="evidence" value="ECO:0007669"/>
    <property type="project" value="UniProtKB-KW"/>
</dbReference>
<dbReference type="GO" id="GO:0004386">
    <property type="term" value="F:helicase activity"/>
    <property type="evidence" value="ECO:0007669"/>
    <property type="project" value="UniProtKB-KW"/>
</dbReference>
<dbReference type="Pfam" id="PF04434">
    <property type="entry name" value="SWIM"/>
    <property type="match status" value="1"/>
</dbReference>
<sequence length="1118" mass="129714">MITLSQFLSHFSTATIQRSLNYVKKIELANLDTHLENNRLEIETQIKGTDWYDTFIRIDLTTNKITDNECSCPVGFNCKHAAALARYYYDHQYQKTLNKQTNNHANQAQKNHATHYTAKAWLEQFRQQLAIEKSKKTATLPQLVYVFEPKKNSKKLQLIVNKARRTKDGHISKTEHYTSYDNVPNGRLKVSNEDKNIFNHLYFFAKLNFNNTSSYNYPSTWDISGIYQEQLKMVVQKGVCYSLNTQNPALVWSDELYQLEFDWYSHPKQQTEKLKAQFFDQNHQRLTTEHNQNIYIIHSHPLSYLDTLKNQVGILESSYSSEMIKELINMPQLPADLLAEFEQVIQPYSIFEDLPQAHLAQNIETITGQPVPIIRFGGFPQYHRLTHMHHYAIAEIEFEYPLGRIKAGVTEEYVIQILNEKAFKQQRDLKFEKQQVESLKKLIPSFQWLTQINKNKRPAFDTTTENSIICADPKDWIHHLIPENKIEQLGWKVEHTPDSLFQLLATQNFQLNLVESTKKQNWFEVGATVQDLDGNTYDVIQLLAHLVTKMPTMLDPEFIEELEDDGYFIVNLGDQKPQLTLKVQEIKPIFIYLKEILQHPDSAGFDRYDAAQLIDLQHTLGMPWQTSEPLYQFAHKLNQCYQQQIATPQGFQGELRPYQQQGLGWLQFLRETNHGGILADDMGLGKTAQTLTHLLIEKQAGRLDQHPALIIAPTSLMQNWRKEAEKFAPELKVLILQGQNRLEHFENIPDADLILSTYPLLGRDEEYILKYQYHTLILDEAQNIKNPRAKAAQVARQIQAQHRLCLTGTPIENHLGELWSLFHFLMPGFLYTQDVFNKKYRTPIEKEGDTIIKNRLVSRIKPFMLRRLKTDVAKELPEKTTIEVNIDMNEQQSKLYEAVRATMQKDIRELIAAQGFKRSQIQILSALLKLRQICCHPHLLKLDYLKDENIQSAKLDQLIEMITNMVEEGRKILVFSQFTTMLQLIENQLTTLKIKHVKLTGKTKKRDEVITAFQSGDIPVFLISLKAGGVGLNLTAADTVIHYDPWWNPAAEDQASDRAWRIGQDKPVFVYKLITNQSIEEKILALQKNKAQLTQSILSTDHEHEVKLTEEDVMKLLE</sequence>
<evidence type="ECO:0000256" key="3">
    <source>
        <dbReference type="PROSITE-ProRule" id="PRU00325"/>
    </source>
</evidence>
<keyword evidence="3" id="KW-0862">Zinc</keyword>
<dbReference type="InterPro" id="IPR001650">
    <property type="entry name" value="Helicase_C-like"/>
</dbReference>
<dbReference type="Proteomes" id="UP001595455">
    <property type="component" value="Unassembled WGS sequence"/>
</dbReference>
<keyword evidence="3" id="KW-0863">Zinc-finger</keyword>
<evidence type="ECO:0000259" key="5">
    <source>
        <dbReference type="PROSITE" id="PS51192"/>
    </source>
</evidence>
<dbReference type="Gene3D" id="3.40.50.10810">
    <property type="entry name" value="Tandem AAA-ATPase domain"/>
    <property type="match status" value="1"/>
</dbReference>
<keyword evidence="1" id="KW-0378">Hydrolase</keyword>
<feature type="domain" description="Helicase C-terminal" evidence="6">
    <location>
        <begin position="954"/>
        <end position="1114"/>
    </location>
</feature>
<evidence type="ECO:0000256" key="2">
    <source>
        <dbReference type="ARBA" id="ARBA00022806"/>
    </source>
</evidence>
<dbReference type="GO" id="GO:0005524">
    <property type="term" value="F:ATP binding"/>
    <property type="evidence" value="ECO:0007669"/>
    <property type="project" value="InterPro"/>
</dbReference>
<reference evidence="10" key="3">
    <citation type="journal article" date="2019" name="Int. J. Syst. Evol. Microbiol.">
        <title>The Global Catalogue of Microorganisms (GCM) 10K type strain sequencing project: providing services to taxonomists for standard genome sequencing and annotation.</title>
        <authorList>
            <consortium name="The Broad Institute Genomics Platform"/>
            <consortium name="The Broad Institute Genome Sequencing Center for Infectious Disease"/>
            <person name="Wu L."/>
            <person name="Ma J."/>
        </authorList>
    </citation>
    <scope>NUCLEOTIDE SEQUENCE [LARGE SCALE GENOMIC DNA]</scope>
    <source>
        <strain evidence="10">KCTC 62575</strain>
    </source>
</reference>
<dbReference type="Pfam" id="PF00176">
    <property type="entry name" value="SNF2-rel_dom"/>
    <property type="match status" value="1"/>
</dbReference>
<dbReference type="Proteomes" id="UP000240957">
    <property type="component" value="Unassembled WGS sequence"/>
</dbReference>
<dbReference type="Pfam" id="PF00271">
    <property type="entry name" value="Helicase_C"/>
    <property type="match status" value="1"/>
</dbReference>
<dbReference type="EMBL" id="PYIX02000013">
    <property type="protein sequence ID" value="RFC83784.1"/>
    <property type="molecule type" value="Genomic_DNA"/>
</dbReference>
<evidence type="ECO:0000313" key="10">
    <source>
        <dbReference type="Proteomes" id="UP001595455"/>
    </source>
</evidence>
<dbReference type="Gene3D" id="3.40.50.300">
    <property type="entry name" value="P-loop containing nucleotide triphosphate hydrolases"/>
    <property type="match status" value="1"/>
</dbReference>
<feature type="domain" description="SWIM-type" evidence="4">
    <location>
        <begin position="54"/>
        <end position="89"/>
    </location>
</feature>
<evidence type="ECO:0000313" key="7">
    <source>
        <dbReference type="EMBL" id="MFC2994937.1"/>
    </source>
</evidence>
<dbReference type="EMBL" id="JBHRSF010000010">
    <property type="protein sequence ID" value="MFC2994937.1"/>
    <property type="molecule type" value="Genomic_DNA"/>
</dbReference>
<dbReference type="PROSITE" id="PS51192">
    <property type="entry name" value="HELICASE_ATP_BIND_1"/>
    <property type="match status" value="1"/>
</dbReference>
<dbReference type="CDD" id="cd18012">
    <property type="entry name" value="DEXQc_arch_SWI2_SNF2"/>
    <property type="match status" value="1"/>
</dbReference>
<dbReference type="InterPro" id="IPR014001">
    <property type="entry name" value="Helicase_ATP-bd"/>
</dbReference>
<accession>A0A371YR23</accession>
<evidence type="ECO:0000313" key="8">
    <source>
        <dbReference type="EMBL" id="RFC83784.1"/>
    </source>
</evidence>